<reference evidence="5 6" key="1">
    <citation type="submission" date="2017-07" db="EMBL/GenBank/DDBJ databases">
        <authorList>
            <person name="Talla V."/>
            <person name="Backstrom N."/>
        </authorList>
    </citation>
    <scope>NUCLEOTIDE SEQUENCE [LARGE SCALE GENOMIC DNA]</scope>
</reference>
<dbReference type="GO" id="GO:0004035">
    <property type="term" value="F:alkaline phosphatase activity"/>
    <property type="evidence" value="ECO:0007669"/>
    <property type="project" value="UniProtKB-EC"/>
</dbReference>
<feature type="binding site" evidence="3">
    <location>
        <position position="175"/>
    </location>
    <ligand>
        <name>Mg(2+)</name>
        <dbReference type="ChEBI" id="CHEBI:18420"/>
    </ligand>
</feature>
<dbReference type="PANTHER" id="PTHR11596">
    <property type="entry name" value="ALKALINE PHOSPHATASE"/>
    <property type="match status" value="1"/>
</dbReference>
<keyword evidence="3" id="KW-0460">Magnesium</keyword>
<evidence type="ECO:0000313" key="5">
    <source>
        <dbReference type="EMBL" id="VVD00298.1"/>
    </source>
</evidence>
<dbReference type="InterPro" id="IPR001952">
    <property type="entry name" value="Alkaline_phosphatase"/>
</dbReference>
<keyword evidence="4" id="KW-0732">Signal</keyword>
<dbReference type="Proteomes" id="UP000324832">
    <property type="component" value="Unassembled WGS sequence"/>
</dbReference>
<feature type="active site" description="Phosphoserine intermediate" evidence="2">
    <location>
        <position position="112"/>
    </location>
</feature>
<dbReference type="EMBL" id="FZQP02004590">
    <property type="protein sequence ID" value="VVD00298.1"/>
    <property type="molecule type" value="Genomic_DNA"/>
</dbReference>
<evidence type="ECO:0000313" key="6">
    <source>
        <dbReference type="Proteomes" id="UP000324832"/>
    </source>
</evidence>
<dbReference type="AlphaFoldDB" id="A0A5E4QTM5"/>
<evidence type="ECO:0000256" key="2">
    <source>
        <dbReference type="PIRSR" id="PIRSR601952-1"/>
    </source>
</evidence>
<organism evidence="5 6">
    <name type="scientific">Leptidea sinapis</name>
    <dbReference type="NCBI Taxonomy" id="189913"/>
    <lineage>
        <taxon>Eukaryota</taxon>
        <taxon>Metazoa</taxon>
        <taxon>Ecdysozoa</taxon>
        <taxon>Arthropoda</taxon>
        <taxon>Hexapoda</taxon>
        <taxon>Insecta</taxon>
        <taxon>Pterygota</taxon>
        <taxon>Neoptera</taxon>
        <taxon>Endopterygota</taxon>
        <taxon>Lepidoptera</taxon>
        <taxon>Glossata</taxon>
        <taxon>Ditrysia</taxon>
        <taxon>Papilionoidea</taxon>
        <taxon>Pieridae</taxon>
        <taxon>Dismorphiinae</taxon>
        <taxon>Leptidea</taxon>
    </lineage>
</organism>
<sequence>MWFTRCWLLATALVAAVVLWPTTVQDAGTQCGGERHLLEGAGAGRGAAAETSPQRGTWASRAQRGYVPGGRHVGGHAYGRSHVTGPATEPHGRGGTTGFRGFPYHWPCKADSACTASAYLCGVKANLGTIGLSGDVTRRDCRSSLEPRSRLESVAAWALADGRDAGIVTTTRVTHASPAGAFARTADRDWESDAAVLAASVSPDVCPDIAYQLVHSHPGNQFKEVEENSYHKMLSTKKDHQVKD</sequence>
<comment type="cofactor">
    <cofactor evidence="3">
        <name>Mg(2+)</name>
        <dbReference type="ChEBI" id="CHEBI:18420"/>
    </cofactor>
    <text evidence="3">Binds 1 Mg(2+) ion.</text>
</comment>
<protein>
    <recommendedName>
        <fullName evidence="1">alkaline phosphatase</fullName>
        <ecNumber evidence="1">3.1.3.1</ecNumber>
    </recommendedName>
</protein>
<proteinExistence type="predicted"/>
<dbReference type="EC" id="3.1.3.1" evidence="1"/>
<dbReference type="SUPFAM" id="SSF53649">
    <property type="entry name" value="Alkaline phosphatase-like"/>
    <property type="match status" value="1"/>
</dbReference>
<dbReference type="InterPro" id="IPR017850">
    <property type="entry name" value="Alkaline_phosphatase_core_sf"/>
</dbReference>
<accession>A0A5E4QTM5</accession>
<keyword evidence="6" id="KW-1185">Reference proteome</keyword>
<evidence type="ECO:0000256" key="4">
    <source>
        <dbReference type="SAM" id="SignalP"/>
    </source>
</evidence>
<gene>
    <name evidence="5" type="ORF">LSINAPIS_LOCUS10969</name>
</gene>
<dbReference type="Gene3D" id="3.40.720.10">
    <property type="entry name" value="Alkaline Phosphatase, subunit A"/>
    <property type="match status" value="1"/>
</dbReference>
<dbReference type="Pfam" id="PF00245">
    <property type="entry name" value="Alk_phosphatase"/>
    <property type="match status" value="1"/>
</dbReference>
<dbReference type="PANTHER" id="PTHR11596:SF91">
    <property type="entry name" value="ALKALINE PHOSPHATASE-RELATED"/>
    <property type="match status" value="1"/>
</dbReference>
<evidence type="ECO:0000256" key="1">
    <source>
        <dbReference type="ARBA" id="ARBA00012647"/>
    </source>
</evidence>
<feature type="signal peptide" evidence="4">
    <location>
        <begin position="1"/>
        <end position="26"/>
    </location>
</feature>
<name>A0A5E4QTM5_9NEOP</name>
<dbReference type="GO" id="GO:0046872">
    <property type="term" value="F:metal ion binding"/>
    <property type="evidence" value="ECO:0007669"/>
    <property type="project" value="UniProtKB-KW"/>
</dbReference>
<evidence type="ECO:0000256" key="3">
    <source>
        <dbReference type="PIRSR" id="PIRSR601952-2"/>
    </source>
</evidence>
<feature type="chain" id="PRO_5022840427" description="alkaline phosphatase" evidence="4">
    <location>
        <begin position="27"/>
        <end position="244"/>
    </location>
</feature>
<feature type="binding site" evidence="3">
    <location>
        <position position="177"/>
    </location>
    <ligand>
        <name>Mg(2+)</name>
        <dbReference type="ChEBI" id="CHEBI:18420"/>
    </ligand>
</feature>
<keyword evidence="3" id="KW-0479">Metal-binding</keyword>